<proteinExistence type="predicted"/>
<gene>
    <name evidence="1" type="ORF">BAE44_0022032</name>
</gene>
<keyword evidence="2" id="KW-1185">Reference proteome</keyword>
<accession>A0A1E5UVR3</accession>
<dbReference type="AlphaFoldDB" id="A0A1E5UVR3"/>
<name>A0A1E5UVR3_9POAL</name>
<reference evidence="1 2" key="1">
    <citation type="submission" date="2016-09" db="EMBL/GenBank/DDBJ databases">
        <title>The draft genome of Dichanthelium oligosanthes: A C3 panicoid grass species.</title>
        <authorList>
            <person name="Studer A.J."/>
            <person name="Schnable J.C."/>
            <person name="Brutnell T.P."/>
        </authorList>
    </citation>
    <scope>NUCLEOTIDE SEQUENCE [LARGE SCALE GENOMIC DNA]</scope>
    <source>
        <strain evidence="2">cv. Kellogg 1175</strain>
        <tissue evidence="1">Leaf</tissue>
    </source>
</reference>
<sequence>LQSDCVYVDWCEDRRPFL</sequence>
<evidence type="ECO:0000313" key="2">
    <source>
        <dbReference type="Proteomes" id="UP000095767"/>
    </source>
</evidence>
<organism evidence="1 2">
    <name type="scientific">Dichanthelium oligosanthes</name>
    <dbReference type="NCBI Taxonomy" id="888268"/>
    <lineage>
        <taxon>Eukaryota</taxon>
        <taxon>Viridiplantae</taxon>
        <taxon>Streptophyta</taxon>
        <taxon>Embryophyta</taxon>
        <taxon>Tracheophyta</taxon>
        <taxon>Spermatophyta</taxon>
        <taxon>Magnoliopsida</taxon>
        <taxon>Liliopsida</taxon>
        <taxon>Poales</taxon>
        <taxon>Poaceae</taxon>
        <taxon>PACMAD clade</taxon>
        <taxon>Panicoideae</taxon>
        <taxon>Panicodae</taxon>
        <taxon>Paniceae</taxon>
        <taxon>Dichantheliinae</taxon>
        <taxon>Dichanthelium</taxon>
    </lineage>
</organism>
<evidence type="ECO:0000313" key="1">
    <source>
        <dbReference type="EMBL" id="OEL16950.1"/>
    </source>
</evidence>
<comment type="caution">
    <text evidence="1">The sequence shown here is derived from an EMBL/GenBank/DDBJ whole genome shotgun (WGS) entry which is preliminary data.</text>
</comment>
<protein>
    <submittedName>
        <fullName evidence="1">Uncharacterized protein</fullName>
    </submittedName>
</protein>
<dbReference type="EMBL" id="LWDX02061490">
    <property type="protein sequence ID" value="OEL16950.1"/>
    <property type="molecule type" value="Genomic_DNA"/>
</dbReference>
<feature type="non-terminal residue" evidence="1">
    <location>
        <position position="1"/>
    </location>
</feature>
<dbReference type="Proteomes" id="UP000095767">
    <property type="component" value="Unassembled WGS sequence"/>
</dbReference>